<name>A0A369VZZ8_9HYPH</name>
<evidence type="ECO:0000256" key="6">
    <source>
        <dbReference type="ARBA" id="ARBA00022556"/>
    </source>
</evidence>
<keyword evidence="12" id="KW-1185">Reference proteome</keyword>
<evidence type="ECO:0000313" key="12">
    <source>
        <dbReference type="Proteomes" id="UP000253759"/>
    </source>
</evidence>
<comment type="similarity">
    <text evidence="2">Belongs to the LpxB family.</text>
</comment>
<dbReference type="Proteomes" id="UP000253759">
    <property type="component" value="Unassembled WGS sequence"/>
</dbReference>
<evidence type="ECO:0000256" key="10">
    <source>
        <dbReference type="ARBA" id="ARBA00048975"/>
    </source>
</evidence>
<dbReference type="GO" id="GO:0005543">
    <property type="term" value="F:phospholipid binding"/>
    <property type="evidence" value="ECO:0007669"/>
    <property type="project" value="TreeGrafter"/>
</dbReference>
<sequence length="388" mass="41842">MPPESPCSASPRAMASAFLLAGEASGDRIGARLMAGLHRRVPGIAITGVGGEAMEEQGLQTLFPLDDLAVMGYRDVLLRLPLLLWRAHEVVRHILATRPDVVVLIDAQVFSKVVAQRLRKRGFKGRIILYVAPAVWAWGAERARKLAGLFDEVLSVLPFEPRAMLRLGGPETAYVGHPAVTRYAQRAQPVETGPLLLLPGSRKSEIDKHLDLLRAVAQRVAGQEAVSGFVIVSTRSQAAYIAKRVGQWPFAGTIASTEDQRTLAFATAVAAVAVSGTVTLELALAGIPHVITYVAEPMQVRMFEKATVKHIGLPNLIAGAEVVPEILFAGRGEPQRLEEAVARLLENPGVREAQARAFVHIRSLMEKGAPEAPLQDPVERIAAHLALS</sequence>
<comment type="caution">
    <text evidence="11">The sequence shown here is derived from an EMBL/GenBank/DDBJ whole genome shotgun (WGS) entry which is preliminary data.</text>
</comment>
<dbReference type="InterPro" id="IPR003835">
    <property type="entry name" value="Glyco_trans_19"/>
</dbReference>
<keyword evidence="6" id="KW-0441">Lipid A biosynthesis</keyword>
<dbReference type="PANTHER" id="PTHR30372:SF4">
    <property type="entry name" value="LIPID-A-DISACCHARIDE SYNTHASE, MITOCHONDRIAL-RELATED"/>
    <property type="match status" value="1"/>
</dbReference>
<evidence type="ECO:0000256" key="9">
    <source>
        <dbReference type="ARBA" id="ARBA00023098"/>
    </source>
</evidence>
<evidence type="ECO:0000256" key="7">
    <source>
        <dbReference type="ARBA" id="ARBA00022676"/>
    </source>
</evidence>
<dbReference type="SUPFAM" id="SSF53756">
    <property type="entry name" value="UDP-Glycosyltransferase/glycogen phosphorylase"/>
    <property type="match status" value="1"/>
</dbReference>
<dbReference type="GO" id="GO:0008915">
    <property type="term" value="F:lipid-A-disaccharide synthase activity"/>
    <property type="evidence" value="ECO:0007669"/>
    <property type="project" value="UniProtKB-EC"/>
</dbReference>
<proteinExistence type="inferred from homology"/>
<dbReference type="Pfam" id="PF02684">
    <property type="entry name" value="LpxB"/>
    <property type="match status" value="1"/>
</dbReference>
<protein>
    <recommendedName>
        <fullName evidence="4">Lipid-A-disaccharide synthase</fullName>
        <ecNumber evidence="3">2.4.1.182</ecNumber>
    </recommendedName>
</protein>
<gene>
    <name evidence="11" type="ORF">DVH29_13960</name>
</gene>
<reference evidence="12" key="1">
    <citation type="submission" date="2018-07" db="EMBL/GenBank/DDBJ databases">
        <authorList>
            <person name="Liu B.-T."/>
            <person name="Du Z."/>
        </authorList>
    </citation>
    <scope>NUCLEOTIDE SEQUENCE [LARGE SCALE GENOMIC DNA]</scope>
    <source>
        <strain evidence="12">XYN52</strain>
    </source>
</reference>
<dbReference type="GO" id="GO:0016020">
    <property type="term" value="C:membrane"/>
    <property type="evidence" value="ECO:0007669"/>
    <property type="project" value="GOC"/>
</dbReference>
<dbReference type="AlphaFoldDB" id="A0A369VZZ8"/>
<evidence type="ECO:0000256" key="3">
    <source>
        <dbReference type="ARBA" id="ARBA00012687"/>
    </source>
</evidence>
<keyword evidence="8" id="KW-0808">Transferase</keyword>
<evidence type="ECO:0000256" key="2">
    <source>
        <dbReference type="ARBA" id="ARBA00007868"/>
    </source>
</evidence>
<keyword evidence="7" id="KW-0328">Glycosyltransferase</keyword>
<dbReference type="PANTHER" id="PTHR30372">
    <property type="entry name" value="LIPID-A-DISACCHARIDE SYNTHASE"/>
    <property type="match status" value="1"/>
</dbReference>
<organism evidence="11 12">
    <name type="scientific">Pelagibacterium lacus</name>
    <dbReference type="NCBI Taxonomy" id="2282655"/>
    <lineage>
        <taxon>Bacteria</taxon>
        <taxon>Pseudomonadati</taxon>
        <taxon>Pseudomonadota</taxon>
        <taxon>Alphaproteobacteria</taxon>
        <taxon>Hyphomicrobiales</taxon>
        <taxon>Devosiaceae</taxon>
        <taxon>Pelagibacterium</taxon>
    </lineage>
</organism>
<dbReference type="GO" id="GO:0009245">
    <property type="term" value="P:lipid A biosynthetic process"/>
    <property type="evidence" value="ECO:0007669"/>
    <property type="project" value="UniProtKB-KW"/>
</dbReference>
<evidence type="ECO:0000256" key="1">
    <source>
        <dbReference type="ARBA" id="ARBA00002056"/>
    </source>
</evidence>
<dbReference type="EMBL" id="QQNH01000027">
    <property type="protein sequence ID" value="RDE07966.1"/>
    <property type="molecule type" value="Genomic_DNA"/>
</dbReference>
<evidence type="ECO:0000256" key="8">
    <source>
        <dbReference type="ARBA" id="ARBA00022679"/>
    </source>
</evidence>
<accession>A0A369VZZ8</accession>
<evidence type="ECO:0000256" key="5">
    <source>
        <dbReference type="ARBA" id="ARBA00022516"/>
    </source>
</evidence>
<evidence type="ECO:0000256" key="4">
    <source>
        <dbReference type="ARBA" id="ARBA00020902"/>
    </source>
</evidence>
<evidence type="ECO:0000313" key="11">
    <source>
        <dbReference type="EMBL" id="RDE07966.1"/>
    </source>
</evidence>
<dbReference type="EC" id="2.4.1.182" evidence="3"/>
<comment type="catalytic activity">
    <reaction evidence="10">
        <text>a lipid X + a UDP-2-N,3-O-bis[(3R)-3-hydroxyacyl]-alpha-D-glucosamine = a lipid A disaccharide + UDP + H(+)</text>
        <dbReference type="Rhea" id="RHEA:67828"/>
        <dbReference type="ChEBI" id="CHEBI:15378"/>
        <dbReference type="ChEBI" id="CHEBI:58223"/>
        <dbReference type="ChEBI" id="CHEBI:137748"/>
        <dbReference type="ChEBI" id="CHEBI:176338"/>
        <dbReference type="ChEBI" id="CHEBI:176343"/>
        <dbReference type="EC" id="2.4.1.182"/>
    </reaction>
</comment>
<keyword evidence="9" id="KW-0443">Lipid metabolism</keyword>
<comment type="function">
    <text evidence="1">Condensation of UDP-2,3-diacylglucosamine and 2,3-diacylglucosamine-1-phosphate to form lipid A disaccharide, a precursor of lipid A, a phosphorylated glycolipid that anchors the lipopolysaccharide to the outer membrane of the cell.</text>
</comment>
<keyword evidence="5" id="KW-0444">Lipid biosynthesis</keyword>